<proteinExistence type="predicted"/>
<protein>
    <submittedName>
        <fullName evidence="2">Uncharacterized protein</fullName>
    </submittedName>
</protein>
<dbReference type="HOGENOM" id="CLU_1595492_0_0_1"/>
<reference evidence="2 3" key="1">
    <citation type="journal article" date="2010" name="Nat. Biotechnol.">
        <title>Genome sequence of the model mushroom Schizophyllum commune.</title>
        <authorList>
            <person name="Ohm R.A."/>
            <person name="de Jong J.F."/>
            <person name="Lugones L.G."/>
            <person name="Aerts A."/>
            <person name="Kothe E."/>
            <person name="Stajich J.E."/>
            <person name="de Vries R.P."/>
            <person name="Record E."/>
            <person name="Levasseur A."/>
            <person name="Baker S.E."/>
            <person name="Bartholomew K.A."/>
            <person name="Coutinho P.M."/>
            <person name="Erdmann S."/>
            <person name="Fowler T.J."/>
            <person name="Gathman A.C."/>
            <person name="Lombard V."/>
            <person name="Henrissat B."/>
            <person name="Knabe N."/>
            <person name="Kuees U."/>
            <person name="Lilly W.W."/>
            <person name="Lindquist E."/>
            <person name="Lucas S."/>
            <person name="Magnuson J.K."/>
            <person name="Piumi F."/>
            <person name="Raudaskoski M."/>
            <person name="Salamov A."/>
            <person name="Schmutz J."/>
            <person name="Schwarze F.W.M.R."/>
            <person name="vanKuyk P.A."/>
            <person name="Horton J.S."/>
            <person name="Grigoriev I.V."/>
            <person name="Woesten H.A.B."/>
        </authorList>
    </citation>
    <scope>NUCLEOTIDE SEQUENCE [LARGE SCALE GENOMIC DNA]</scope>
    <source>
        <strain evidence="3">H4-8 / FGSC 9210</strain>
    </source>
</reference>
<feature type="compositionally biased region" description="Basic and acidic residues" evidence="1">
    <location>
        <begin position="155"/>
        <end position="167"/>
    </location>
</feature>
<accession>D8PR55</accession>
<dbReference type="InParanoid" id="D8PR55"/>
<dbReference type="EMBL" id="GL377302">
    <property type="protein sequence ID" value="EFJ01775.1"/>
    <property type="molecule type" value="Genomic_DNA"/>
</dbReference>
<evidence type="ECO:0000256" key="1">
    <source>
        <dbReference type="SAM" id="MobiDB-lite"/>
    </source>
</evidence>
<evidence type="ECO:0000313" key="3">
    <source>
        <dbReference type="Proteomes" id="UP000007431"/>
    </source>
</evidence>
<feature type="region of interest" description="Disordered" evidence="1">
    <location>
        <begin position="130"/>
        <end position="167"/>
    </location>
</feature>
<dbReference type="Proteomes" id="UP000007431">
    <property type="component" value="Unassembled WGS sequence"/>
</dbReference>
<gene>
    <name evidence="2" type="ORF">SCHCODRAFT_102826</name>
</gene>
<organism evidence="3">
    <name type="scientific">Schizophyllum commune (strain H4-8 / FGSC 9210)</name>
    <name type="common">Split gill fungus</name>
    <dbReference type="NCBI Taxonomy" id="578458"/>
    <lineage>
        <taxon>Eukaryota</taxon>
        <taxon>Fungi</taxon>
        <taxon>Dikarya</taxon>
        <taxon>Basidiomycota</taxon>
        <taxon>Agaricomycotina</taxon>
        <taxon>Agaricomycetes</taxon>
        <taxon>Agaricomycetidae</taxon>
        <taxon>Agaricales</taxon>
        <taxon>Schizophyllaceae</taxon>
        <taxon>Schizophyllum</taxon>
    </lineage>
</organism>
<name>D8PR55_SCHCM</name>
<dbReference type="AlphaFoldDB" id="D8PR55"/>
<sequence>MAPRNRKKQKTEGAPPSFSLVSYTLYSIHCTHSVSYSPLLPHPLPSITSRPLCLLFPTHPTPSPSPTTSSPRLLFPPHAHAHSLVPSHLLPTSPPRLSSHYPLSPVHLLPSPFISLANTDNLPRLHLNLHHHKHPKPKSPPAPRHPRGRAVAADPGERRARWLEAAE</sequence>
<feature type="non-terminal residue" evidence="2">
    <location>
        <position position="167"/>
    </location>
</feature>
<keyword evidence="3" id="KW-1185">Reference proteome</keyword>
<evidence type="ECO:0000313" key="2">
    <source>
        <dbReference type="EMBL" id="EFJ01775.1"/>
    </source>
</evidence>